<name>A0A8S1C555_9INSE</name>
<dbReference type="EMBL" id="CADEPI010000011">
    <property type="protein sequence ID" value="CAB3363044.1"/>
    <property type="molecule type" value="Genomic_DNA"/>
</dbReference>
<sequence>MYVKRNTHGVVHRSHKQYFTSKSRFITAKNSESAIVENVRLNSLLSKIEKKRRGTKSCQLGSMSTS</sequence>
<reference evidence="1 2" key="1">
    <citation type="submission" date="2020-04" db="EMBL/GenBank/DDBJ databases">
        <authorList>
            <person name="Alioto T."/>
            <person name="Alioto T."/>
            <person name="Gomez Garrido J."/>
        </authorList>
    </citation>
    <scope>NUCLEOTIDE SEQUENCE [LARGE SCALE GENOMIC DNA]</scope>
</reference>
<dbReference type="AlphaFoldDB" id="A0A8S1C555"/>
<accession>A0A8S1C555</accession>
<gene>
    <name evidence="1" type="ORF">CLODIP_2_CD14883</name>
</gene>
<dbReference type="Proteomes" id="UP000494165">
    <property type="component" value="Unassembled WGS sequence"/>
</dbReference>
<keyword evidence="2" id="KW-1185">Reference proteome</keyword>
<proteinExistence type="predicted"/>
<comment type="caution">
    <text evidence="1">The sequence shown here is derived from an EMBL/GenBank/DDBJ whole genome shotgun (WGS) entry which is preliminary data.</text>
</comment>
<protein>
    <submittedName>
        <fullName evidence="1">Uncharacterized protein</fullName>
    </submittedName>
</protein>
<organism evidence="1 2">
    <name type="scientific">Cloeon dipterum</name>
    <dbReference type="NCBI Taxonomy" id="197152"/>
    <lineage>
        <taxon>Eukaryota</taxon>
        <taxon>Metazoa</taxon>
        <taxon>Ecdysozoa</taxon>
        <taxon>Arthropoda</taxon>
        <taxon>Hexapoda</taxon>
        <taxon>Insecta</taxon>
        <taxon>Pterygota</taxon>
        <taxon>Palaeoptera</taxon>
        <taxon>Ephemeroptera</taxon>
        <taxon>Pisciforma</taxon>
        <taxon>Baetidae</taxon>
        <taxon>Cloeon</taxon>
    </lineage>
</organism>
<evidence type="ECO:0000313" key="1">
    <source>
        <dbReference type="EMBL" id="CAB3363044.1"/>
    </source>
</evidence>
<evidence type="ECO:0000313" key="2">
    <source>
        <dbReference type="Proteomes" id="UP000494165"/>
    </source>
</evidence>